<evidence type="ECO:0000256" key="1">
    <source>
        <dbReference type="PROSITE-ProRule" id="PRU00023"/>
    </source>
</evidence>
<feature type="repeat" description="ARM" evidence="2">
    <location>
        <begin position="722"/>
        <end position="764"/>
    </location>
</feature>
<dbReference type="GeneTree" id="ENSGT00680000100065"/>
<evidence type="ECO:0000313" key="3">
    <source>
        <dbReference type="Ensembl" id="ENSGEVP00005021387.1"/>
    </source>
</evidence>
<name>A0A8C4Y7U3_9SAUR</name>
<accession>A0A8C4Y7U3</accession>
<evidence type="ECO:0000256" key="2">
    <source>
        <dbReference type="PROSITE-ProRule" id="PRU00259"/>
    </source>
</evidence>
<gene>
    <name evidence="3" type="primary">ANKAR</name>
</gene>
<dbReference type="SUPFAM" id="SSF48403">
    <property type="entry name" value="Ankyrin repeat"/>
    <property type="match status" value="1"/>
</dbReference>
<feature type="repeat" description="ANK" evidence="1">
    <location>
        <begin position="568"/>
        <end position="600"/>
    </location>
</feature>
<proteinExistence type="predicted"/>
<dbReference type="Gene3D" id="1.25.40.20">
    <property type="entry name" value="Ankyrin repeat-containing domain"/>
    <property type="match status" value="1"/>
</dbReference>
<dbReference type="PANTHER" id="PTHR46464">
    <property type="entry name" value="ANK_REP_REGION DOMAIN-CONTAINING PROTEIN"/>
    <property type="match status" value="1"/>
</dbReference>
<evidence type="ECO:0000313" key="4">
    <source>
        <dbReference type="Proteomes" id="UP000694390"/>
    </source>
</evidence>
<dbReference type="InterPro" id="IPR016024">
    <property type="entry name" value="ARM-type_fold"/>
</dbReference>
<dbReference type="Pfam" id="PF12796">
    <property type="entry name" value="Ank_2"/>
    <property type="match status" value="1"/>
</dbReference>
<dbReference type="OrthoDB" id="1683831at2759"/>
<dbReference type="Pfam" id="PF13637">
    <property type="entry name" value="Ank_4"/>
    <property type="match status" value="1"/>
</dbReference>
<organism evidence="3 4">
    <name type="scientific">Gopherus evgoodei</name>
    <name type="common">Goodes thornscrub tortoise</name>
    <dbReference type="NCBI Taxonomy" id="1825980"/>
    <lineage>
        <taxon>Eukaryota</taxon>
        <taxon>Metazoa</taxon>
        <taxon>Chordata</taxon>
        <taxon>Craniata</taxon>
        <taxon>Vertebrata</taxon>
        <taxon>Euteleostomi</taxon>
        <taxon>Archelosauria</taxon>
        <taxon>Testudinata</taxon>
        <taxon>Testudines</taxon>
        <taxon>Cryptodira</taxon>
        <taxon>Durocryptodira</taxon>
        <taxon>Testudinoidea</taxon>
        <taxon>Testudinidae</taxon>
        <taxon>Gopherus</taxon>
    </lineage>
</organism>
<protein>
    <submittedName>
        <fullName evidence="3">Ankyrin and armadillo repeat containing</fullName>
    </submittedName>
</protein>
<keyword evidence="1" id="KW-0040">ANK repeat</keyword>
<reference evidence="3" key="1">
    <citation type="submission" date="2019-06" db="EMBL/GenBank/DDBJ databases">
        <title>G10K-VGP Goodes thornscrub tortoise genome, primary haplotype.</title>
        <authorList>
            <person name="Murphy B."/>
            <person name="Edwards T."/>
            <person name="Rhie A."/>
            <person name="Koren S."/>
            <person name="Phillippy A."/>
            <person name="Fedrigo O."/>
            <person name="Haase B."/>
            <person name="Mountcastle J."/>
            <person name="Lewin H."/>
            <person name="Damas J."/>
            <person name="Howe K."/>
            <person name="Formenti G."/>
            <person name="Myers G."/>
            <person name="Durbin R."/>
            <person name="Jarvis E.D."/>
        </authorList>
    </citation>
    <scope>NUCLEOTIDE SEQUENCE [LARGE SCALE GENOMIC DNA]</scope>
</reference>
<dbReference type="PROSITE" id="PS50297">
    <property type="entry name" value="ANK_REP_REGION"/>
    <property type="match status" value="1"/>
</dbReference>
<dbReference type="InterPro" id="IPR002110">
    <property type="entry name" value="Ankyrin_rpt"/>
</dbReference>
<reference evidence="3" key="2">
    <citation type="submission" date="2025-08" db="UniProtKB">
        <authorList>
            <consortium name="Ensembl"/>
        </authorList>
    </citation>
    <scope>IDENTIFICATION</scope>
</reference>
<sequence length="1363" mass="153429">MLRSVKKTLPRNEQGDETTYLANLAVQRNASAFFDKFDRSELQELLTTTSCSWLASKDDLRQPLELPSGLMGQLKNISFPNAIFLAPVVPDVPLDCKEVHQIVRELAVGIYCLNQIPSISLDSNYDHSTSCQLPPAYIDTRIGQILISVDYMLKALWHGVYMPKEKRVRFSELWRSSMDIDMDGNPQTEKNIFSEFCSAGLVDLSNEPDFEGIYDENMNEDPTYDPNSAQEKNLFMQYADNILFKLTFGTIQVQQHESVCKFDAAYVLSNVIRLTEDHLDTVTYQRLQQRLILQQKLVKKHLEKKAEIRKNIEYLKIVSFLIPFLLGLKRKMKIPNLNQLLQPYSDDKVKTERELPPFVFGPDFKCQHFHYIKNEYFHVHGGIEFDVGTPSLEDAVFDDIQICASNHVAQLLDPDIPYREHYSIPTMEFDGKSYYVISIELETFYQQLYKTPWWGAINEIISTLKPKRLPLTDIQSLEQFKKRFGYKKAIKCKSLPYGMKSAAERGLSAIFHTFCRKTSTSSLSVVDEYGYALLHHASIHNRVPIICQLIKAHLNINQRPFFIYPSALGPTALHLAAQCGSIEALTCLLAFKADYKLTDDRGWMAIHFAAFYDNISLTRVFITVTIATSGALDTLQYLFSLGANWKKTDSEGNNIIHLAVLYFHTEILKHLIQLDNPDLPVWNTLVEMLQCEDSMRPEMAVRSLEVLCLAKDFYWKCILDSGAIPSLINLLKGHQIKLACLTSGVLSNISPHITISKALVEAGGISVLIELLGSGEPELQSRCAVILYDIAQFDNNQNVISELGGIPPLINLLKIRLQDLLVNVINCIRVLCIQNKQNQITVKEHQGIPALVEFLTSQSDVLQAVSSAALAELARGNEKMQDAIADADAIGPLVELLRGRKITVQVKGAMAIEALSDNNTHIQRLFLEKSATKYLLKLLKAFHLTVKEQGATTLWALAGQTLKQQKLMAEQIGYNFIIDMLLSPSDKMQYVGGEAVIALSKDSKLHQNQICEGNGIGPLVRLLRSTKIAEGTLLSVIRALGTICIGVAHTNNPVSQENIVDEQALPILVHLLKNHNSLQIKVEVAYSLACIVLRNSNLQTVLQEEEGFNYNDVLELLNTPNKDICLRAGYALALFAYNNPVQQFLILETGAIMMSTFEPFLRSEIETHKAMAAFQIVVLARVIVDVDQVTLSARGVTILVELLNSEKTATLVLTGKLLASLAHTRAGVPEAITELGTIKRLCYHLYSDKEEVRIASAGALGYLTFNRTAYRHLLVECRNKPKQFTRLMNNLSRDAKISQAFVKEFQRQRQVGLPSLRYHMLYIYVGSQNIKVTFSFADFLGKIVNWTKSKVISLGKFCQDPVH</sequence>
<dbReference type="InterPro" id="IPR011989">
    <property type="entry name" value="ARM-like"/>
</dbReference>
<dbReference type="InterPro" id="IPR000225">
    <property type="entry name" value="Armadillo"/>
</dbReference>
<dbReference type="Proteomes" id="UP000694390">
    <property type="component" value="Chromosome 11"/>
</dbReference>
<dbReference type="InterPro" id="IPR036770">
    <property type="entry name" value="Ankyrin_rpt-contain_sf"/>
</dbReference>
<dbReference type="PANTHER" id="PTHR46464:SF1">
    <property type="entry name" value="ANKYRIN AND ARMADILLO REPEAT-CONTAINING PROTEIN"/>
    <property type="match status" value="1"/>
</dbReference>
<reference evidence="3" key="3">
    <citation type="submission" date="2025-09" db="UniProtKB">
        <authorList>
            <consortium name="Ensembl"/>
        </authorList>
    </citation>
    <scope>IDENTIFICATION</scope>
</reference>
<dbReference type="SUPFAM" id="SSF48371">
    <property type="entry name" value="ARM repeat"/>
    <property type="match status" value="2"/>
</dbReference>
<dbReference type="SMART" id="SM00185">
    <property type="entry name" value="ARM"/>
    <property type="match status" value="9"/>
</dbReference>
<dbReference type="Ensembl" id="ENSGEVT00005022456.1">
    <property type="protein sequence ID" value="ENSGEVP00005021387.1"/>
    <property type="gene ID" value="ENSGEVG00005014748.1"/>
</dbReference>
<dbReference type="PROSITE" id="PS50176">
    <property type="entry name" value="ARM_REPEAT"/>
    <property type="match status" value="2"/>
</dbReference>
<dbReference type="PROSITE" id="PS50088">
    <property type="entry name" value="ANK_REPEAT"/>
    <property type="match status" value="1"/>
</dbReference>
<dbReference type="InterPro" id="IPR043379">
    <property type="entry name" value="ANKAR"/>
</dbReference>
<keyword evidence="4" id="KW-1185">Reference proteome</keyword>
<dbReference type="SMART" id="SM00248">
    <property type="entry name" value="ANK"/>
    <property type="match status" value="4"/>
</dbReference>
<feature type="repeat" description="ARM" evidence="2">
    <location>
        <begin position="763"/>
        <end position="805"/>
    </location>
</feature>
<dbReference type="Gene3D" id="1.25.10.10">
    <property type="entry name" value="Leucine-rich Repeat Variant"/>
    <property type="match status" value="3"/>
</dbReference>